<dbReference type="Gene3D" id="3.40.50.2300">
    <property type="match status" value="2"/>
</dbReference>
<dbReference type="Pfam" id="PF13407">
    <property type="entry name" value="Peripla_BP_4"/>
    <property type="match status" value="1"/>
</dbReference>
<keyword evidence="7" id="KW-1185">Reference proteome</keyword>
<evidence type="ECO:0000256" key="3">
    <source>
        <dbReference type="ARBA" id="ARBA00022729"/>
    </source>
</evidence>
<accession>A0A853GX51</accession>
<dbReference type="SUPFAM" id="SSF53822">
    <property type="entry name" value="Periplasmic binding protein-like I"/>
    <property type="match status" value="1"/>
</dbReference>
<dbReference type="CDD" id="cd01536">
    <property type="entry name" value="PBP1_ABC_sugar_binding-like"/>
    <property type="match status" value="1"/>
</dbReference>
<dbReference type="PANTHER" id="PTHR46847:SF1">
    <property type="entry name" value="D-ALLOSE-BINDING PERIPLASMIC PROTEIN-RELATED"/>
    <property type="match status" value="1"/>
</dbReference>
<feature type="domain" description="Periplasmic binding protein" evidence="5">
    <location>
        <begin position="73"/>
        <end position="317"/>
    </location>
</feature>
<dbReference type="InterPro" id="IPR028082">
    <property type="entry name" value="Peripla_BP_I"/>
</dbReference>
<evidence type="ECO:0000313" key="7">
    <source>
        <dbReference type="Proteomes" id="UP000554144"/>
    </source>
</evidence>
<keyword evidence="3 4" id="KW-0732">Signal</keyword>
<dbReference type="AlphaFoldDB" id="A0A853GX51"/>
<dbReference type="InterPro" id="IPR025997">
    <property type="entry name" value="SBP_2_dom"/>
</dbReference>
<dbReference type="RefSeq" id="WP_130040481.1">
    <property type="nucleotide sequence ID" value="NZ_JACCEV010000005.1"/>
</dbReference>
<dbReference type="GO" id="GO:0030313">
    <property type="term" value="C:cell envelope"/>
    <property type="evidence" value="ECO:0007669"/>
    <property type="project" value="UniProtKB-SubCell"/>
</dbReference>
<feature type="signal peptide" evidence="4">
    <location>
        <begin position="1"/>
        <end position="38"/>
    </location>
</feature>
<feature type="chain" id="PRO_5032554396" evidence="4">
    <location>
        <begin position="39"/>
        <end position="354"/>
    </location>
</feature>
<dbReference type="OrthoDB" id="9814427at2"/>
<evidence type="ECO:0000256" key="2">
    <source>
        <dbReference type="ARBA" id="ARBA00007639"/>
    </source>
</evidence>
<protein>
    <submittedName>
        <fullName evidence="6">Sugar ABC transporter substrate-binding protein</fullName>
    </submittedName>
</protein>
<name>A0A853GX51_9BURK</name>
<dbReference type="GO" id="GO:0030246">
    <property type="term" value="F:carbohydrate binding"/>
    <property type="evidence" value="ECO:0007669"/>
    <property type="project" value="UniProtKB-ARBA"/>
</dbReference>
<comment type="subcellular location">
    <subcellularLocation>
        <location evidence="1">Cell envelope</location>
    </subcellularLocation>
</comment>
<evidence type="ECO:0000313" key="6">
    <source>
        <dbReference type="EMBL" id="NYT86931.1"/>
    </source>
</evidence>
<evidence type="ECO:0000256" key="1">
    <source>
        <dbReference type="ARBA" id="ARBA00004196"/>
    </source>
</evidence>
<dbReference type="PANTHER" id="PTHR46847">
    <property type="entry name" value="D-ALLOSE-BINDING PERIPLASMIC PROTEIN-RELATED"/>
    <property type="match status" value="1"/>
</dbReference>
<evidence type="ECO:0000259" key="5">
    <source>
        <dbReference type="Pfam" id="PF13407"/>
    </source>
</evidence>
<comment type="similarity">
    <text evidence="2">Belongs to the bacterial solute-binding protein 2 family.</text>
</comment>
<evidence type="ECO:0000256" key="4">
    <source>
        <dbReference type="SAM" id="SignalP"/>
    </source>
</evidence>
<comment type="caution">
    <text evidence="6">The sequence shown here is derived from an EMBL/GenBank/DDBJ whole genome shotgun (WGS) entry which is preliminary data.</text>
</comment>
<proteinExistence type="inferred from homology"/>
<organism evidence="6 7">
    <name type="scientific">Pollutimonas harenae</name>
    <dbReference type="NCBI Taxonomy" id="657015"/>
    <lineage>
        <taxon>Bacteria</taxon>
        <taxon>Pseudomonadati</taxon>
        <taxon>Pseudomonadota</taxon>
        <taxon>Betaproteobacteria</taxon>
        <taxon>Burkholderiales</taxon>
        <taxon>Alcaligenaceae</taxon>
        <taxon>Pollutimonas</taxon>
    </lineage>
</organism>
<dbReference type="Proteomes" id="UP000554144">
    <property type="component" value="Unassembled WGS sequence"/>
</dbReference>
<sequence length="354" mass="38698">MSSFQLFRDRRLGRRIATAVLSLSVAVGAVFASATVYAQGQGAIKDPERTHYYETFKGKRVVFVPVFMGLDLTEGWSRVMSLQAKQLGYDYEVRNANFDTSAGVQILTQLLNEDPKPDVVVIQNPDVTSYAKIEKRLEDAGIYVIQLNMKSLTMTTGFAGADATVIGETQAEWVAKQCGPDSSQKIMILNGPTTAPWTVYMQEGYNNVLAKHPNLKVVARQSIGNYESSKAKSITEVTLKQHPDLCAIMGVWDIPDLATAAAVKDAGKTGKVLISTSGGGGEVACKGLKTKAFDHYVSYDVPGQSRDVNDLIQMALQSPDKPGKLKVALYTPLFVYTQEDADSHQCWAVDTLRQ</sequence>
<reference evidence="6 7" key="1">
    <citation type="submission" date="2020-07" db="EMBL/GenBank/DDBJ databases">
        <title>Taxonomic revisions and descriptions of new bacterial species based on genomic comparisons in the high-G+C-content subgroup of the family Alcaligenaceae.</title>
        <authorList>
            <person name="Szabo A."/>
            <person name="Felfoldi T."/>
        </authorList>
    </citation>
    <scope>NUCLEOTIDE SEQUENCE [LARGE SCALE GENOMIC DNA]</scope>
    <source>
        <strain evidence="6 7">DSM 25667</strain>
    </source>
</reference>
<dbReference type="EMBL" id="JACCEV010000005">
    <property type="protein sequence ID" value="NYT86931.1"/>
    <property type="molecule type" value="Genomic_DNA"/>
</dbReference>
<gene>
    <name evidence="6" type="ORF">H0A62_15105</name>
</gene>